<dbReference type="EMBL" id="DXIE01000037">
    <property type="protein sequence ID" value="HIV62533.1"/>
    <property type="molecule type" value="Genomic_DNA"/>
</dbReference>
<keyword evidence="1" id="KW-0812">Transmembrane</keyword>
<gene>
    <name evidence="2" type="ORF">H9746_06815</name>
</gene>
<dbReference type="Proteomes" id="UP000886808">
    <property type="component" value="Unassembled WGS sequence"/>
</dbReference>
<evidence type="ECO:0000256" key="1">
    <source>
        <dbReference type="SAM" id="Phobius"/>
    </source>
</evidence>
<feature type="transmembrane region" description="Helical" evidence="1">
    <location>
        <begin position="37"/>
        <end position="58"/>
    </location>
</feature>
<dbReference type="AlphaFoldDB" id="A0A9D1TI63"/>
<protein>
    <submittedName>
        <fullName evidence="2">Uncharacterized protein</fullName>
    </submittedName>
</protein>
<evidence type="ECO:0000313" key="3">
    <source>
        <dbReference type="Proteomes" id="UP000886808"/>
    </source>
</evidence>
<reference evidence="2" key="1">
    <citation type="journal article" date="2021" name="PeerJ">
        <title>Extensive microbial diversity within the chicken gut microbiome revealed by metagenomics and culture.</title>
        <authorList>
            <person name="Gilroy R."/>
            <person name="Ravi A."/>
            <person name="Getino M."/>
            <person name="Pursley I."/>
            <person name="Horton D.L."/>
            <person name="Alikhan N.F."/>
            <person name="Baker D."/>
            <person name="Gharbi K."/>
            <person name="Hall N."/>
            <person name="Watson M."/>
            <person name="Adriaenssens E.M."/>
            <person name="Foster-Nyarko E."/>
            <person name="Jarju S."/>
            <person name="Secka A."/>
            <person name="Antonio M."/>
            <person name="Oren A."/>
            <person name="Chaudhuri R.R."/>
            <person name="La Ragione R."/>
            <person name="Hildebrand F."/>
            <person name="Pallen M.J."/>
        </authorList>
    </citation>
    <scope>NUCLEOTIDE SEQUENCE</scope>
    <source>
        <strain evidence="2">CHK193-4272</strain>
    </source>
</reference>
<sequence length="305" mass="33741">IFDVSVDSLLGNEINIQDKEPKEDNTKDNTNDKKDKIIKILPIALTGVLAVISAGLIISQINIYKQLERLQNSIAVIPNTVYVNSNNGGESNTSVSLFTSWDITAKKYYQNRTMDILISVLPKSDVEGTKVEFSITGEQVITAEKQGQSYNAVVNVPWGAELTINASIIKPDGTIENEILPIYGVTSQDLFSVSLMMSYESGWSNKIYAYLDFENTYAPKYDSENTTMAIISGNPTLVEWEVKEAGKIIEKDSRKIDNDENVSYQQVSIISQGAPLKVKNIKEVSIVVNITDENGIVTTLSENLK</sequence>
<evidence type="ECO:0000313" key="2">
    <source>
        <dbReference type="EMBL" id="HIV62533.1"/>
    </source>
</evidence>
<feature type="non-terminal residue" evidence="2">
    <location>
        <position position="1"/>
    </location>
</feature>
<accession>A0A9D1TI63</accession>
<keyword evidence="1" id="KW-0472">Membrane</keyword>
<proteinExistence type="predicted"/>
<comment type="caution">
    <text evidence="2">The sequence shown here is derived from an EMBL/GenBank/DDBJ whole genome shotgun (WGS) entry which is preliminary data.</text>
</comment>
<organism evidence="2 3">
    <name type="scientific">Candidatus Butyricicoccus avistercoris</name>
    <dbReference type="NCBI Taxonomy" id="2838518"/>
    <lineage>
        <taxon>Bacteria</taxon>
        <taxon>Bacillati</taxon>
        <taxon>Bacillota</taxon>
        <taxon>Clostridia</taxon>
        <taxon>Eubacteriales</taxon>
        <taxon>Butyricicoccaceae</taxon>
        <taxon>Butyricicoccus</taxon>
    </lineage>
</organism>
<reference evidence="2" key="2">
    <citation type="submission" date="2021-04" db="EMBL/GenBank/DDBJ databases">
        <authorList>
            <person name="Gilroy R."/>
        </authorList>
    </citation>
    <scope>NUCLEOTIDE SEQUENCE</scope>
    <source>
        <strain evidence="2">CHK193-4272</strain>
    </source>
</reference>
<name>A0A9D1TI63_9FIRM</name>
<keyword evidence="1" id="KW-1133">Transmembrane helix</keyword>